<organism evidence="1 2">
    <name type="scientific">Methanobrevibacter millerae</name>
    <dbReference type="NCBI Taxonomy" id="230361"/>
    <lineage>
        <taxon>Archaea</taxon>
        <taxon>Methanobacteriati</taxon>
        <taxon>Methanobacteriota</taxon>
        <taxon>Methanomada group</taxon>
        <taxon>Methanobacteria</taxon>
        <taxon>Methanobacteriales</taxon>
        <taxon>Methanobacteriaceae</taxon>
        <taxon>Methanobrevibacter</taxon>
    </lineage>
</organism>
<dbReference type="Proteomes" id="UP000067738">
    <property type="component" value="Chromosome"/>
</dbReference>
<sequence length="52" mass="6033">MKDRRLTFRVSSEDVQKLEEINFVLFDSTISDTLRGMIGREYQALLKAGIIK</sequence>
<reference evidence="1 2" key="1">
    <citation type="submission" date="2015-04" db="EMBL/GenBank/DDBJ databases">
        <title>The complete genome sequence of the rumen methanogen Methanobrevibacter millerae SM9.</title>
        <authorList>
            <person name="Leahy S.C."/>
            <person name="Kelly W.J."/>
            <person name="Pacheco D.M."/>
            <person name="Li D."/>
            <person name="Altermann E."/>
            <person name="Attwood G.T."/>
        </authorList>
    </citation>
    <scope>NUCLEOTIDE SEQUENCE [LARGE SCALE GENOMIC DNA]</scope>
    <source>
        <strain evidence="1 2">SM9</strain>
    </source>
</reference>
<protein>
    <submittedName>
        <fullName evidence="1">Uncharacterized protein</fullName>
    </submittedName>
</protein>
<accession>A0A0U2TW52</accession>
<dbReference type="PATRIC" id="fig|230361.4.peg.2272"/>
<dbReference type="KEGG" id="mmil:sm9_2199"/>
<name>A0A0U2TW52_9EURY</name>
<gene>
    <name evidence="1" type="ORF">sm9_2199</name>
</gene>
<dbReference type="GeneID" id="43131735"/>
<evidence type="ECO:0000313" key="2">
    <source>
        <dbReference type="Proteomes" id="UP000067738"/>
    </source>
</evidence>
<dbReference type="RefSeq" id="WP_157064736.1">
    <property type="nucleotide sequence ID" value="NZ_CP011266.1"/>
</dbReference>
<dbReference type="AlphaFoldDB" id="A0A0U2TW52"/>
<proteinExistence type="predicted"/>
<dbReference type="EMBL" id="CP011266">
    <property type="protein sequence ID" value="ALT69955.1"/>
    <property type="molecule type" value="Genomic_DNA"/>
</dbReference>
<keyword evidence="2" id="KW-1185">Reference proteome</keyword>
<evidence type="ECO:0000313" key="1">
    <source>
        <dbReference type="EMBL" id="ALT69955.1"/>
    </source>
</evidence>